<evidence type="ECO:0000313" key="2">
    <source>
        <dbReference type="EMBL" id="CDY30255.1"/>
    </source>
</evidence>
<reference evidence="2 3" key="1">
    <citation type="journal article" date="2014" name="Science">
        <title>Plant genetics. Early allopolyploid evolution in the post-Neolithic Brassica napus oilseed genome.</title>
        <authorList>
            <person name="Chalhoub B."/>
            <person name="Denoeud F."/>
            <person name="Liu S."/>
            <person name="Parkin I.A."/>
            <person name="Tang H."/>
            <person name="Wang X."/>
            <person name="Chiquet J."/>
            <person name="Belcram H."/>
            <person name="Tong C."/>
            <person name="Samans B."/>
            <person name="Correa M."/>
            <person name="Da Silva C."/>
            <person name="Just J."/>
            <person name="Falentin C."/>
            <person name="Koh C.S."/>
            <person name="Le Clainche I."/>
            <person name="Bernard M."/>
            <person name="Bento P."/>
            <person name="Noel B."/>
            <person name="Labadie K."/>
            <person name="Alberti A."/>
            <person name="Charles M."/>
            <person name="Arnaud D."/>
            <person name="Guo H."/>
            <person name="Daviaud C."/>
            <person name="Alamery S."/>
            <person name="Jabbari K."/>
            <person name="Zhao M."/>
            <person name="Edger P.P."/>
            <person name="Chelaifa H."/>
            <person name="Tack D."/>
            <person name="Lassalle G."/>
            <person name="Mestiri I."/>
            <person name="Schnel N."/>
            <person name="Le Paslier M.C."/>
            <person name="Fan G."/>
            <person name="Renault V."/>
            <person name="Bayer P.E."/>
            <person name="Golicz A.A."/>
            <person name="Manoli S."/>
            <person name="Lee T.H."/>
            <person name="Thi V.H."/>
            <person name="Chalabi S."/>
            <person name="Hu Q."/>
            <person name="Fan C."/>
            <person name="Tollenaere R."/>
            <person name="Lu Y."/>
            <person name="Battail C."/>
            <person name="Shen J."/>
            <person name="Sidebottom C.H."/>
            <person name="Wang X."/>
            <person name="Canaguier A."/>
            <person name="Chauveau A."/>
            <person name="Berard A."/>
            <person name="Deniot G."/>
            <person name="Guan M."/>
            <person name="Liu Z."/>
            <person name="Sun F."/>
            <person name="Lim Y.P."/>
            <person name="Lyons E."/>
            <person name="Town C.D."/>
            <person name="Bancroft I."/>
            <person name="Wang X."/>
            <person name="Meng J."/>
            <person name="Ma J."/>
            <person name="Pires J.C."/>
            <person name="King G.J."/>
            <person name="Brunel D."/>
            <person name="Delourme R."/>
            <person name="Renard M."/>
            <person name="Aury J.M."/>
            <person name="Adams K.L."/>
            <person name="Batley J."/>
            <person name="Snowdon R.J."/>
            <person name="Tost J."/>
            <person name="Edwards D."/>
            <person name="Zhou Y."/>
            <person name="Hua W."/>
            <person name="Sharpe A.G."/>
            <person name="Paterson A.H."/>
            <person name="Guan C."/>
            <person name="Wincker P."/>
        </authorList>
    </citation>
    <scope>NUCLEOTIDE SEQUENCE [LARGE SCALE GENOMIC DNA]</scope>
    <source>
        <strain evidence="3">cv. Darmor-bzh</strain>
    </source>
</reference>
<sequence length="212" mass="23828">MSSATGPRSTWRMDGQLRYDIAMNTIIIILITDAVLHMTLRAHKIPLADNEEVCLLGIYIMGRLGHTLGFCIFLCLLYSISHLAMYLVWIHKPKPSCEGSKEDCHYKQHEEPSNVEFSPQCLHFVVLFFNWLVELCQVEPCESSPPCELEKEANVVRPPMANTNLKSFTLSYKTTTSEGDQTVPDPFPKLLDNLGPSLVHLFFVPEKGGGSS</sequence>
<accession>A0A078GUS4</accession>
<keyword evidence="1" id="KW-0812">Transmembrane</keyword>
<gene>
    <name evidence="2" type="primary">BnaC04g31660D</name>
    <name evidence="2" type="ORF">GSBRNA2T00044891001</name>
</gene>
<dbReference type="PaxDb" id="3708-A0A078GUS4"/>
<organism evidence="2 3">
    <name type="scientific">Brassica napus</name>
    <name type="common">Rape</name>
    <dbReference type="NCBI Taxonomy" id="3708"/>
    <lineage>
        <taxon>Eukaryota</taxon>
        <taxon>Viridiplantae</taxon>
        <taxon>Streptophyta</taxon>
        <taxon>Embryophyta</taxon>
        <taxon>Tracheophyta</taxon>
        <taxon>Spermatophyta</taxon>
        <taxon>Magnoliopsida</taxon>
        <taxon>eudicotyledons</taxon>
        <taxon>Gunneridae</taxon>
        <taxon>Pentapetalae</taxon>
        <taxon>rosids</taxon>
        <taxon>malvids</taxon>
        <taxon>Brassicales</taxon>
        <taxon>Brassicaceae</taxon>
        <taxon>Brassiceae</taxon>
        <taxon>Brassica</taxon>
    </lineage>
</organism>
<keyword evidence="1" id="KW-0472">Membrane</keyword>
<proteinExistence type="predicted"/>
<protein>
    <submittedName>
        <fullName evidence="2">BnaC04g31660D protein</fullName>
    </submittedName>
</protein>
<name>A0A078GUS4_BRANA</name>
<evidence type="ECO:0000256" key="1">
    <source>
        <dbReference type="SAM" id="Phobius"/>
    </source>
</evidence>
<evidence type="ECO:0000313" key="3">
    <source>
        <dbReference type="Proteomes" id="UP000028999"/>
    </source>
</evidence>
<dbReference type="EMBL" id="LK032251">
    <property type="protein sequence ID" value="CDY30255.1"/>
    <property type="molecule type" value="Genomic_DNA"/>
</dbReference>
<keyword evidence="3" id="KW-1185">Reference proteome</keyword>
<dbReference type="Proteomes" id="UP000028999">
    <property type="component" value="Unassembled WGS sequence"/>
</dbReference>
<dbReference type="OMA" id="SCEGSKE"/>
<dbReference type="AlphaFoldDB" id="A0A078GUS4"/>
<keyword evidence="1" id="KW-1133">Transmembrane helix</keyword>
<feature type="transmembrane region" description="Helical" evidence="1">
    <location>
        <begin position="21"/>
        <end position="40"/>
    </location>
</feature>
<dbReference type="Gramene" id="CDY30255">
    <property type="protein sequence ID" value="CDY30255"/>
    <property type="gene ID" value="GSBRNA2T00044891001"/>
</dbReference>